<feature type="domain" description="DUF4399" evidence="2">
    <location>
        <begin position="48"/>
        <end position="139"/>
    </location>
</feature>
<accession>A0ABT7IET0</accession>
<dbReference type="Pfam" id="PF14347">
    <property type="entry name" value="DUF4399"/>
    <property type="match status" value="1"/>
</dbReference>
<protein>
    <submittedName>
        <fullName evidence="3">DUF4399 domain-containing protein</fullName>
    </submittedName>
</protein>
<dbReference type="Proteomes" id="UP001227964">
    <property type="component" value="Unassembled WGS sequence"/>
</dbReference>
<dbReference type="EMBL" id="JASSVS010000008">
    <property type="protein sequence ID" value="MDL0432640.1"/>
    <property type="molecule type" value="Genomic_DNA"/>
</dbReference>
<comment type="caution">
    <text evidence="3">The sequence shown here is derived from an EMBL/GenBank/DDBJ whole genome shotgun (WGS) entry which is preliminary data.</text>
</comment>
<gene>
    <name evidence="3" type="ORF">QPM17_15980</name>
</gene>
<evidence type="ECO:0000259" key="2">
    <source>
        <dbReference type="Pfam" id="PF14347"/>
    </source>
</evidence>
<feature type="region of interest" description="Disordered" evidence="1">
    <location>
        <begin position="1"/>
        <end position="40"/>
    </location>
</feature>
<evidence type="ECO:0000313" key="3">
    <source>
        <dbReference type="EMBL" id="MDL0432640.1"/>
    </source>
</evidence>
<evidence type="ECO:0000256" key="1">
    <source>
        <dbReference type="SAM" id="MobiDB-lite"/>
    </source>
</evidence>
<evidence type="ECO:0000313" key="4">
    <source>
        <dbReference type="Proteomes" id="UP001227964"/>
    </source>
</evidence>
<reference evidence="3 4" key="1">
    <citation type="submission" date="2023-06" db="EMBL/GenBank/DDBJ databases">
        <title>Marinobacter azerbaijanicus a moderately halophilic, isolated from Urmia Lake in Azerbaijan region of Iran.</title>
        <authorList>
            <person name="Sanchez-Porro C."/>
            <person name="Aghdam E.M."/>
            <person name="Saheb S.M."/>
            <person name="Tarhriz V."/>
            <person name="Kazemi E."/>
            <person name="Ammozegar M.A."/>
            <person name="Ventosa A."/>
            <person name="Hejazi M.S."/>
        </authorList>
    </citation>
    <scope>NUCLEOTIDE SEQUENCE [LARGE SCALE GENOMIC DNA]</scope>
    <source>
        <strain evidence="3 4">TBZ242</strain>
    </source>
</reference>
<proteinExistence type="predicted"/>
<feature type="compositionally biased region" description="Basic and acidic residues" evidence="1">
    <location>
        <begin position="8"/>
        <end position="20"/>
    </location>
</feature>
<dbReference type="InterPro" id="IPR025512">
    <property type="entry name" value="DUF4399"/>
</dbReference>
<organism evidence="3 4">
    <name type="scientific">Marinobacter azerbaijanicus</name>
    <dbReference type="NCBI Taxonomy" id="3050455"/>
    <lineage>
        <taxon>Bacteria</taxon>
        <taxon>Pseudomonadati</taxon>
        <taxon>Pseudomonadota</taxon>
        <taxon>Gammaproteobacteria</taxon>
        <taxon>Pseudomonadales</taxon>
        <taxon>Marinobacteraceae</taxon>
        <taxon>Marinobacter</taxon>
    </lineage>
</organism>
<name>A0ABT7IET0_9GAMM</name>
<sequence length="139" mass="14868">MSQSEATADEREAATEDLSSKRTSAPASAEVTILTPEDGATVTSPVTVEFGLEGMDVAKAGTDEENTGHHHLLIDLDKLPPLDEPLPSTDQVVHFGGGQTTTELELEPGEHTLQLLLGDHMHVPHEPPIMSEKITITVE</sequence>
<keyword evidence="4" id="KW-1185">Reference proteome</keyword>